<dbReference type="AlphaFoldDB" id="A0A1H6T985"/>
<dbReference type="NCBIfam" id="NF003950">
    <property type="entry name" value="PRK05450.1-3"/>
    <property type="match status" value="1"/>
</dbReference>
<dbReference type="GO" id="GO:0033468">
    <property type="term" value="P:CMP-keto-3-deoxy-D-manno-octulosonic acid biosynthetic process"/>
    <property type="evidence" value="ECO:0007669"/>
    <property type="project" value="UniProtKB-UniRule"/>
</dbReference>
<dbReference type="NCBIfam" id="NF009905">
    <property type="entry name" value="PRK13368.1"/>
    <property type="match status" value="1"/>
</dbReference>
<comment type="function">
    <text evidence="5">Activates KDO (a required 8-carbon sugar) for incorporation into bacterial lipopolysaccharide in Gram-negative bacteria.</text>
</comment>
<proteinExistence type="inferred from homology"/>
<protein>
    <recommendedName>
        <fullName evidence="5">3-deoxy-manno-octulosonate cytidylyltransferase</fullName>
        <ecNumber evidence="5">2.7.7.38</ecNumber>
    </recommendedName>
    <alternativeName>
        <fullName evidence="5">CMP-2-keto-3-deoxyoctulosonic acid synthase</fullName>
        <shortName evidence="5">CKS</shortName>
        <shortName evidence="5">CMP-KDO synthase</shortName>
    </alternativeName>
</protein>
<dbReference type="PANTHER" id="PTHR42866">
    <property type="entry name" value="3-DEOXY-MANNO-OCTULOSONATE CYTIDYLYLTRANSFERASE"/>
    <property type="match status" value="1"/>
</dbReference>
<evidence type="ECO:0000256" key="4">
    <source>
        <dbReference type="ARBA" id="ARBA00022985"/>
    </source>
</evidence>
<dbReference type="InterPro" id="IPR003329">
    <property type="entry name" value="Cytidylyl_trans"/>
</dbReference>
<dbReference type="InterPro" id="IPR029044">
    <property type="entry name" value="Nucleotide-diphossugar_trans"/>
</dbReference>
<name>A0A1H6T985_9GAMM</name>
<keyword evidence="4 5" id="KW-0448">Lipopolysaccharide biosynthesis</keyword>
<dbReference type="GO" id="GO:0005829">
    <property type="term" value="C:cytosol"/>
    <property type="evidence" value="ECO:0007669"/>
    <property type="project" value="TreeGrafter"/>
</dbReference>
<dbReference type="Proteomes" id="UP000242999">
    <property type="component" value="Unassembled WGS sequence"/>
</dbReference>
<keyword evidence="3 5" id="KW-0548">Nucleotidyltransferase</keyword>
<evidence type="ECO:0000256" key="5">
    <source>
        <dbReference type="HAMAP-Rule" id="MF_00057"/>
    </source>
</evidence>
<comment type="subcellular location">
    <subcellularLocation>
        <location evidence="5">Cytoplasm</location>
    </subcellularLocation>
    <subcellularLocation>
        <location evidence="1">Membrane</location>
    </subcellularLocation>
</comment>
<evidence type="ECO:0000256" key="3">
    <source>
        <dbReference type="ARBA" id="ARBA00022695"/>
    </source>
</evidence>
<accession>A0A1H6T985</accession>
<dbReference type="EMBL" id="FNYH01000009">
    <property type="protein sequence ID" value="SEI76619.1"/>
    <property type="molecule type" value="Genomic_DNA"/>
</dbReference>
<dbReference type="NCBIfam" id="TIGR00466">
    <property type="entry name" value="kdsB"/>
    <property type="match status" value="1"/>
</dbReference>
<keyword evidence="5" id="KW-0963">Cytoplasm</keyword>
<keyword evidence="7" id="KW-1185">Reference proteome</keyword>
<dbReference type="HAMAP" id="MF_00057">
    <property type="entry name" value="KdsB"/>
    <property type="match status" value="1"/>
</dbReference>
<dbReference type="GO" id="GO:0016020">
    <property type="term" value="C:membrane"/>
    <property type="evidence" value="ECO:0007669"/>
    <property type="project" value="UniProtKB-SubCell"/>
</dbReference>
<sequence>MIDFSVIIPARYASSRLPGKPLLMLAGQPMLAHVYQRACASEAKRVVIATDDERIAEVGVGLGAQVCMTSSTHASGTDRLQEVVSQLDWYADEIVVNVQGDEPQIPPKLINQVAHHLAAEPNAGMATLAEPIQDYATWVNPNAVKVALNAAGMALYFSRAPLPWVRDAPPNTQQSLPENFPFYRHLGLYAYRVHLLNQFVTWPPAPLEMAEQLEQLRALYQGVGIYVGITHQSPPAGIDTWDDYQRVKQALESTSA</sequence>
<dbReference type="UniPathway" id="UPA00358">
    <property type="reaction ID" value="UER00476"/>
</dbReference>
<dbReference type="SUPFAM" id="SSF53448">
    <property type="entry name" value="Nucleotide-diphospho-sugar transferases"/>
    <property type="match status" value="1"/>
</dbReference>
<dbReference type="NCBIfam" id="NF003952">
    <property type="entry name" value="PRK05450.1-5"/>
    <property type="match status" value="1"/>
</dbReference>
<gene>
    <name evidence="5" type="primary">kdsB</name>
    <name evidence="6" type="ORF">SAMN05421831_109132</name>
</gene>
<dbReference type="Gene3D" id="3.90.550.10">
    <property type="entry name" value="Spore Coat Polysaccharide Biosynthesis Protein SpsA, Chain A"/>
    <property type="match status" value="1"/>
</dbReference>
<dbReference type="STRING" id="64971.SAMN05421831_109132"/>
<dbReference type="GO" id="GO:0009103">
    <property type="term" value="P:lipopolysaccharide biosynthetic process"/>
    <property type="evidence" value="ECO:0007669"/>
    <property type="project" value="UniProtKB-UniRule"/>
</dbReference>
<evidence type="ECO:0000313" key="7">
    <source>
        <dbReference type="Proteomes" id="UP000242999"/>
    </source>
</evidence>
<dbReference type="EC" id="2.7.7.38" evidence="5"/>
<keyword evidence="2 5" id="KW-0808">Transferase</keyword>
<dbReference type="PANTHER" id="PTHR42866:SF2">
    <property type="entry name" value="3-DEOXY-MANNO-OCTULOSONATE CYTIDYLYLTRANSFERASE, MITOCHONDRIAL"/>
    <property type="match status" value="1"/>
</dbReference>
<comment type="catalytic activity">
    <reaction evidence="5">
        <text>3-deoxy-alpha-D-manno-oct-2-ulosonate + CTP = CMP-3-deoxy-beta-D-manno-octulosonate + diphosphate</text>
        <dbReference type="Rhea" id="RHEA:23448"/>
        <dbReference type="ChEBI" id="CHEBI:33019"/>
        <dbReference type="ChEBI" id="CHEBI:37563"/>
        <dbReference type="ChEBI" id="CHEBI:85986"/>
        <dbReference type="ChEBI" id="CHEBI:85987"/>
        <dbReference type="EC" id="2.7.7.38"/>
    </reaction>
</comment>
<reference evidence="7" key="1">
    <citation type="submission" date="2016-10" db="EMBL/GenBank/DDBJ databases">
        <authorList>
            <person name="Varghese N."/>
            <person name="Submissions S."/>
        </authorList>
    </citation>
    <scope>NUCLEOTIDE SEQUENCE [LARGE SCALE GENOMIC DNA]</scope>
    <source>
        <strain evidence="7">DSM 7165</strain>
    </source>
</reference>
<dbReference type="InterPro" id="IPR004528">
    <property type="entry name" value="KdsB"/>
</dbReference>
<evidence type="ECO:0000256" key="1">
    <source>
        <dbReference type="ARBA" id="ARBA00004370"/>
    </source>
</evidence>
<dbReference type="GO" id="GO:0008690">
    <property type="term" value="F:3-deoxy-manno-octulosonate cytidylyltransferase activity"/>
    <property type="evidence" value="ECO:0007669"/>
    <property type="project" value="UniProtKB-UniRule"/>
</dbReference>
<dbReference type="RefSeq" id="WP_093310858.1">
    <property type="nucleotide sequence ID" value="NZ_FNYH01000009.1"/>
</dbReference>
<evidence type="ECO:0000256" key="2">
    <source>
        <dbReference type="ARBA" id="ARBA00022679"/>
    </source>
</evidence>
<organism evidence="6 7">
    <name type="scientific">Allopseudospirillum japonicum</name>
    <dbReference type="NCBI Taxonomy" id="64971"/>
    <lineage>
        <taxon>Bacteria</taxon>
        <taxon>Pseudomonadati</taxon>
        <taxon>Pseudomonadota</taxon>
        <taxon>Gammaproteobacteria</taxon>
        <taxon>Oceanospirillales</taxon>
        <taxon>Oceanospirillaceae</taxon>
        <taxon>Allopseudospirillum</taxon>
    </lineage>
</organism>
<comment type="pathway">
    <text evidence="5">Nucleotide-sugar biosynthesis; CMP-3-deoxy-D-manno-octulosonate biosynthesis; CMP-3-deoxy-D-manno-octulosonate from 3-deoxy-D-manno-octulosonate and CTP: step 1/1.</text>
</comment>
<dbReference type="OrthoDB" id="9815559at2"/>
<dbReference type="FunFam" id="3.90.550.10:FF:000011">
    <property type="entry name" value="3-deoxy-manno-octulosonate cytidylyltransferase"/>
    <property type="match status" value="1"/>
</dbReference>
<dbReference type="Pfam" id="PF02348">
    <property type="entry name" value="CTP_transf_3"/>
    <property type="match status" value="1"/>
</dbReference>
<comment type="similarity">
    <text evidence="5">Belongs to the KdsB family.</text>
</comment>
<evidence type="ECO:0000313" key="6">
    <source>
        <dbReference type="EMBL" id="SEI76619.1"/>
    </source>
</evidence>
<dbReference type="CDD" id="cd02517">
    <property type="entry name" value="CMP-KDO-Synthetase"/>
    <property type="match status" value="1"/>
</dbReference>